<evidence type="ECO:0000259" key="2">
    <source>
        <dbReference type="Pfam" id="PF00892"/>
    </source>
</evidence>
<dbReference type="AlphaFoldDB" id="A0A0G3WIZ5"/>
<evidence type="ECO:0000256" key="1">
    <source>
        <dbReference type="SAM" id="Phobius"/>
    </source>
</evidence>
<gene>
    <name evidence="3" type="ORF">Epro_0473</name>
</gene>
<protein>
    <recommendedName>
        <fullName evidence="2">EamA domain-containing protein</fullName>
    </recommendedName>
</protein>
<evidence type="ECO:0000313" key="4">
    <source>
        <dbReference type="Proteomes" id="UP000035337"/>
    </source>
</evidence>
<dbReference type="PANTHER" id="PTHR22911:SF130">
    <property type="entry name" value="BIOTIN TRANSPORTER"/>
    <property type="match status" value="1"/>
</dbReference>
<dbReference type="PATRIC" id="fig|1408281.3.peg.486"/>
<feature type="transmembrane region" description="Helical" evidence="1">
    <location>
        <begin position="86"/>
        <end position="104"/>
    </location>
</feature>
<feature type="transmembrane region" description="Helical" evidence="1">
    <location>
        <begin position="57"/>
        <end position="74"/>
    </location>
</feature>
<feature type="transmembrane region" description="Helical" evidence="1">
    <location>
        <begin position="260"/>
        <end position="278"/>
    </location>
</feature>
<reference evidence="3 4" key="1">
    <citation type="submission" date="2014-09" db="EMBL/GenBank/DDBJ databases">
        <title>Complete genome sequence of Endomicrobium proavitum.</title>
        <authorList>
            <person name="Zheng H."/>
        </authorList>
    </citation>
    <scope>NUCLEOTIDE SEQUENCE [LARGE SCALE GENOMIC DNA]</scope>
    <source>
        <strain evidence="3 4">Rsa215</strain>
    </source>
</reference>
<feature type="transmembrane region" description="Helical" evidence="1">
    <location>
        <begin position="235"/>
        <end position="254"/>
    </location>
</feature>
<feature type="transmembrane region" description="Helical" evidence="1">
    <location>
        <begin position="29"/>
        <end position="50"/>
    </location>
</feature>
<dbReference type="SUPFAM" id="SSF103481">
    <property type="entry name" value="Multidrug resistance efflux transporter EmrE"/>
    <property type="match status" value="2"/>
</dbReference>
<feature type="transmembrane region" description="Helical" evidence="1">
    <location>
        <begin position="111"/>
        <end position="128"/>
    </location>
</feature>
<keyword evidence="4" id="KW-1185">Reference proteome</keyword>
<dbReference type="Proteomes" id="UP000035337">
    <property type="component" value="Chromosome"/>
</dbReference>
<dbReference type="Pfam" id="PF00892">
    <property type="entry name" value="EamA"/>
    <property type="match status" value="1"/>
</dbReference>
<organism evidence="3 4">
    <name type="scientific">Endomicrobium proavitum</name>
    <dbReference type="NCBI Taxonomy" id="1408281"/>
    <lineage>
        <taxon>Bacteria</taxon>
        <taxon>Pseudomonadati</taxon>
        <taxon>Elusimicrobiota</taxon>
        <taxon>Endomicrobiia</taxon>
        <taxon>Endomicrobiales</taxon>
        <taxon>Endomicrobiaceae</taxon>
        <taxon>Endomicrobium</taxon>
    </lineage>
</organism>
<evidence type="ECO:0000313" key="3">
    <source>
        <dbReference type="EMBL" id="AKL97852.1"/>
    </source>
</evidence>
<proteinExistence type="predicted"/>
<feature type="transmembrane region" description="Helical" evidence="1">
    <location>
        <begin position="205"/>
        <end position="223"/>
    </location>
</feature>
<dbReference type="PANTHER" id="PTHR22911">
    <property type="entry name" value="ACYL-MALONYL CONDENSING ENZYME-RELATED"/>
    <property type="match status" value="1"/>
</dbReference>
<dbReference type="GO" id="GO:0016020">
    <property type="term" value="C:membrane"/>
    <property type="evidence" value="ECO:0007669"/>
    <property type="project" value="InterPro"/>
</dbReference>
<dbReference type="InterPro" id="IPR037185">
    <property type="entry name" value="EmrE-like"/>
</dbReference>
<name>A0A0G3WIZ5_9BACT</name>
<keyword evidence="1" id="KW-0472">Membrane</keyword>
<dbReference type="EMBL" id="CP009498">
    <property type="protein sequence ID" value="AKL97852.1"/>
    <property type="molecule type" value="Genomic_DNA"/>
</dbReference>
<dbReference type="InterPro" id="IPR000620">
    <property type="entry name" value="EamA_dom"/>
</dbReference>
<keyword evidence="1" id="KW-1133">Transmembrane helix</keyword>
<dbReference type="OrthoDB" id="1412048at2"/>
<accession>A0A0G3WIZ5</accession>
<dbReference type="RefSeq" id="WP_052570259.1">
    <property type="nucleotide sequence ID" value="NZ_CP009498.1"/>
</dbReference>
<keyword evidence="1" id="KW-0812">Transmembrane</keyword>
<feature type="transmembrane region" description="Helical" evidence="1">
    <location>
        <begin position="134"/>
        <end position="152"/>
    </location>
</feature>
<dbReference type="STRING" id="1408281.Epro_0473"/>
<feature type="domain" description="EamA" evidence="2">
    <location>
        <begin position="3"/>
        <end position="127"/>
    </location>
</feature>
<dbReference type="KEGG" id="epo:Epro_0473"/>
<feature type="transmembrane region" description="Helical" evidence="1">
    <location>
        <begin position="173"/>
        <end position="193"/>
    </location>
</feature>
<sequence length="286" mass="32031">MGYLIGVTLLWAFSFSLIGEYLGGLDSYFAVFIRILFAAAVFAPFTKFLGVPSKLKLALLAIGAIQIGIMYLFLYHAYHFLSVPEILLFTIFTPLYVTLIYDILRKRFNPLYLISAAVAVLGAYIIRYENVSGGFLFGFLLIQIANILFALGQSGYKYIIEKYPDFKKNQMDIFGYFHFGALIATIAAFLLFGDFSKISATPVQWGVLIWLGVAASGVGYFLWNKGATLVDAGVLGIMNNALIPAGLLVNILFWNKIENYYTLTIGCAVLLFSIWLHYKIMKKTQR</sequence>